<dbReference type="AlphaFoldDB" id="A0A8H3Z1E4"/>
<dbReference type="Proteomes" id="UP000490939">
    <property type="component" value="Unassembled WGS sequence"/>
</dbReference>
<protein>
    <submittedName>
        <fullName evidence="1">Uncharacterized protein</fullName>
    </submittedName>
</protein>
<evidence type="ECO:0000313" key="2">
    <source>
        <dbReference type="Proteomes" id="UP000490939"/>
    </source>
</evidence>
<accession>A0A8H3Z1E4</accession>
<reference evidence="1 2" key="1">
    <citation type="submission" date="2019-07" db="EMBL/GenBank/DDBJ databases">
        <title>Venturia inaequalis Genome Resource.</title>
        <authorList>
            <person name="Lichtner F.J."/>
        </authorList>
    </citation>
    <scope>NUCLEOTIDE SEQUENCE [LARGE SCALE GENOMIC DNA]</scope>
    <source>
        <strain evidence="1 2">DMI_063113</strain>
    </source>
</reference>
<gene>
    <name evidence="1" type="ORF">EG327_007788</name>
</gene>
<keyword evidence="2" id="KW-1185">Reference proteome</keyword>
<dbReference type="EMBL" id="WNWR01000476">
    <property type="protein sequence ID" value="KAE9977232.1"/>
    <property type="molecule type" value="Genomic_DNA"/>
</dbReference>
<evidence type="ECO:0000313" key="1">
    <source>
        <dbReference type="EMBL" id="KAE9977232.1"/>
    </source>
</evidence>
<organism evidence="1 2">
    <name type="scientific">Venturia inaequalis</name>
    <name type="common">Apple scab fungus</name>
    <dbReference type="NCBI Taxonomy" id="5025"/>
    <lineage>
        <taxon>Eukaryota</taxon>
        <taxon>Fungi</taxon>
        <taxon>Dikarya</taxon>
        <taxon>Ascomycota</taxon>
        <taxon>Pezizomycotina</taxon>
        <taxon>Dothideomycetes</taxon>
        <taxon>Pleosporomycetidae</taxon>
        <taxon>Venturiales</taxon>
        <taxon>Venturiaceae</taxon>
        <taxon>Venturia</taxon>
    </lineage>
</organism>
<proteinExistence type="predicted"/>
<sequence>MRLQILVPAILFTRSKVGVNKASNILTSEGLLIEEYSPAPSFVYYNIAAIKAGKSCADWKFQIVRGCNLYLPYNYLGPVDGKECAT</sequence>
<name>A0A8H3Z1E4_VENIN</name>
<comment type="caution">
    <text evidence="1">The sequence shown here is derived from an EMBL/GenBank/DDBJ whole genome shotgun (WGS) entry which is preliminary data.</text>
</comment>